<evidence type="ECO:0000313" key="5">
    <source>
        <dbReference type="Proteomes" id="UP000000673"/>
    </source>
</evidence>
<gene>
    <name evidence="3" type="ORF">AND_007031</name>
</gene>
<comment type="similarity">
    <text evidence="1">Belongs to the type-B carboxylesterase/lipase family.</text>
</comment>
<dbReference type="AlphaFoldDB" id="W5JEJ3"/>
<accession>W5JEJ3</accession>
<organism evidence="3">
    <name type="scientific">Anopheles darlingi</name>
    <name type="common">Mosquito</name>
    <dbReference type="NCBI Taxonomy" id="43151"/>
    <lineage>
        <taxon>Eukaryota</taxon>
        <taxon>Metazoa</taxon>
        <taxon>Ecdysozoa</taxon>
        <taxon>Arthropoda</taxon>
        <taxon>Hexapoda</taxon>
        <taxon>Insecta</taxon>
        <taxon>Pterygota</taxon>
        <taxon>Neoptera</taxon>
        <taxon>Endopterygota</taxon>
        <taxon>Diptera</taxon>
        <taxon>Nematocera</taxon>
        <taxon>Culicoidea</taxon>
        <taxon>Culicidae</taxon>
        <taxon>Anophelinae</taxon>
        <taxon>Anopheles</taxon>
    </lineage>
</organism>
<reference evidence="4" key="4">
    <citation type="submission" date="2015-06" db="UniProtKB">
        <authorList>
            <consortium name="EnsemblMetazoa"/>
        </authorList>
    </citation>
    <scope>IDENTIFICATION</scope>
</reference>
<evidence type="ECO:0000256" key="1">
    <source>
        <dbReference type="ARBA" id="ARBA00005964"/>
    </source>
</evidence>
<feature type="region of interest" description="Disordered" evidence="2">
    <location>
        <begin position="256"/>
        <end position="315"/>
    </location>
</feature>
<dbReference type="VEuPathDB" id="VectorBase:ADAR2_007587"/>
<dbReference type="Gene3D" id="3.40.50.1820">
    <property type="entry name" value="alpha/beta hydrolase"/>
    <property type="match status" value="1"/>
</dbReference>
<dbReference type="PANTHER" id="PTHR43903">
    <property type="entry name" value="NEUROLIGIN"/>
    <property type="match status" value="1"/>
</dbReference>
<name>W5JEJ3_ANODA</name>
<dbReference type="Proteomes" id="UP000000673">
    <property type="component" value="Unassembled WGS sequence"/>
</dbReference>
<dbReference type="eggNOG" id="KOG1516">
    <property type="taxonomic scope" value="Eukaryota"/>
</dbReference>
<reference evidence="3 5" key="1">
    <citation type="journal article" date="2010" name="BMC Genomics">
        <title>Combination of measures distinguishes pre-miRNAs from other stem-loops in the genome of the newly sequenced Anopheles darlingi.</title>
        <authorList>
            <person name="Mendes N.D."/>
            <person name="Freitas A.T."/>
            <person name="Vasconcelos A.T."/>
            <person name="Sagot M.F."/>
        </authorList>
    </citation>
    <scope>NUCLEOTIDE SEQUENCE</scope>
</reference>
<feature type="region of interest" description="Disordered" evidence="2">
    <location>
        <begin position="98"/>
        <end position="119"/>
    </location>
</feature>
<proteinExistence type="inferred from homology"/>
<keyword evidence="5" id="KW-1185">Reference proteome</keyword>
<dbReference type="InterPro" id="IPR029058">
    <property type="entry name" value="AB_hydrolase_fold"/>
</dbReference>
<dbReference type="SUPFAM" id="SSF53474">
    <property type="entry name" value="alpha/beta-Hydrolases"/>
    <property type="match status" value="1"/>
</dbReference>
<reference evidence="3" key="3">
    <citation type="journal article" date="2013" name="Nucleic Acids Res.">
        <title>The genome of Anopheles darlingi, the main neotropical malaria vector.</title>
        <authorList>
            <person name="Marinotti O."/>
            <person name="Cerqueira G.C."/>
            <person name="de Almeida L.G."/>
            <person name="Ferro M.I."/>
            <person name="Loreto E.L."/>
            <person name="Zaha A."/>
            <person name="Teixeira S.M."/>
            <person name="Wespiser A.R."/>
            <person name="Almeida E Silva A."/>
            <person name="Schlindwein A.D."/>
            <person name="Pacheco A.C."/>
            <person name="Silva A.L."/>
            <person name="Graveley B.R."/>
            <person name="Walenz B.P."/>
            <person name="Lima Bde A."/>
            <person name="Ribeiro C.A."/>
            <person name="Nunes-Silva C.G."/>
            <person name="de Carvalho C.R."/>
            <person name="Soares C.M."/>
            <person name="de Menezes C.B."/>
            <person name="Matiolli C."/>
            <person name="Caffrey D."/>
            <person name="Araujo D.A."/>
            <person name="de Oliveira D.M."/>
            <person name="Golenbock D."/>
            <person name="Grisard E.C."/>
            <person name="Fantinatti-Garboggini F."/>
            <person name="de Carvalho F.M."/>
            <person name="Barcellos F.G."/>
            <person name="Prosdocimi F."/>
            <person name="May G."/>
            <person name="Azevedo Junior G.M."/>
            <person name="Guimaraes G.M."/>
            <person name="Goldman G.H."/>
            <person name="Padilha I.Q."/>
            <person name="Batista Jda S."/>
            <person name="Ferro J.A."/>
            <person name="Ribeiro J.M."/>
            <person name="Fietto J.L."/>
            <person name="Dabbas K.M."/>
            <person name="Cerdeira L."/>
            <person name="Agnez-Lima L.F."/>
            <person name="Brocchi M."/>
            <person name="de Carvalho M.O."/>
            <person name="Teixeira Mde M."/>
            <person name="Diniz Maia Mde M."/>
            <person name="Goldman M.H."/>
            <person name="Cruz Schneider M.P."/>
            <person name="Felipe M.S."/>
            <person name="Hungria M."/>
            <person name="Nicolas M.F."/>
            <person name="Pereira M."/>
            <person name="Montes M.A."/>
            <person name="Cantao M.E."/>
            <person name="Vincentz M."/>
            <person name="Rafael M.S."/>
            <person name="Silverman N."/>
            <person name="Stoco P.H."/>
            <person name="Souza R.C."/>
            <person name="Vicentini R."/>
            <person name="Gazzinelli R.T."/>
            <person name="Neves Rde O."/>
            <person name="Silva R."/>
            <person name="Astolfi-Filho S."/>
            <person name="Maciel T.E."/>
            <person name="Urmenyi T.P."/>
            <person name="Tadei W.P."/>
            <person name="Camargo E.P."/>
            <person name="de Vasconcelos A.T."/>
        </authorList>
    </citation>
    <scope>NUCLEOTIDE SEQUENCE</scope>
</reference>
<evidence type="ECO:0000313" key="3">
    <source>
        <dbReference type="EMBL" id="ETN61315.1"/>
    </source>
</evidence>
<dbReference type="InterPro" id="IPR051093">
    <property type="entry name" value="Neuroligin/BSAL"/>
</dbReference>
<dbReference type="EMBL" id="ADMH02001718">
    <property type="protein sequence ID" value="ETN61315.1"/>
    <property type="molecule type" value="Genomic_DNA"/>
</dbReference>
<dbReference type="VEuPathDB" id="VectorBase:ADAC007031"/>
<feature type="compositionally biased region" description="Acidic residues" evidence="2">
    <location>
        <begin position="302"/>
        <end position="315"/>
    </location>
</feature>
<dbReference type="EnsemblMetazoa" id="ADAC007031-RA">
    <property type="protein sequence ID" value="ADAC007031-PA"/>
    <property type="gene ID" value="ADAC007031"/>
</dbReference>
<dbReference type="HOGENOM" id="CLU_883445_0_0_1"/>
<reference evidence="3" key="2">
    <citation type="submission" date="2010-05" db="EMBL/GenBank/DDBJ databases">
        <authorList>
            <person name="Almeida L.G."/>
            <person name="Nicolas M.F."/>
            <person name="Souza R.C."/>
            <person name="Vasconcelos A.T.R."/>
        </authorList>
    </citation>
    <scope>NUCLEOTIDE SEQUENCE</scope>
</reference>
<evidence type="ECO:0000313" key="4">
    <source>
        <dbReference type="EnsemblMetazoa" id="ADAC007031-PA"/>
    </source>
</evidence>
<feature type="compositionally biased region" description="Basic residues" evidence="2">
    <location>
        <begin position="283"/>
        <end position="297"/>
    </location>
</feature>
<evidence type="ECO:0000256" key="2">
    <source>
        <dbReference type="SAM" id="MobiDB-lite"/>
    </source>
</evidence>
<dbReference type="STRING" id="43151.W5JEJ3"/>
<sequence length="315" mass="35426">MVVATNKLARKMKFVKFQHFCIVYFLLVRFLNGATMDLYKNSRLGNRIVQTRYGRLQGLVLPLEGYKFLKPIEAFLGVPYATPPTKMNRSGNYQLESTNDPTYHCHAGSNDDGGPDEENKQIFKQKQKPLRSVYVTVKPISSQALPCFRLAEHATGKQHDGSGGCYTVYGERGLQPTSDLCLSQKILPPLAIERRRRHVEIPAILASMSIPSLHLDLGLSVPSEAFAENVFQLKTYSPAGRSGVPDSVRLLPGIDGILHRRKRRPPPTFGSSTTSPVPPPPPQHRHHHQQQQKHNHQMKSNDDDDDDDEDSDEDR</sequence>
<protein>
    <submittedName>
        <fullName evidence="3 4">Uncharacterized protein</fullName>
    </submittedName>
</protein>